<proteinExistence type="predicted"/>
<organism evidence="1 2">
    <name type="scientific">Temnothorax longispinosus</name>
    <dbReference type="NCBI Taxonomy" id="300112"/>
    <lineage>
        <taxon>Eukaryota</taxon>
        <taxon>Metazoa</taxon>
        <taxon>Ecdysozoa</taxon>
        <taxon>Arthropoda</taxon>
        <taxon>Hexapoda</taxon>
        <taxon>Insecta</taxon>
        <taxon>Pterygota</taxon>
        <taxon>Neoptera</taxon>
        <taxon>Endopterygota</taxon>
        <taxon>Hymenoptera</taxon>
        <taxon>Apocrita</taxon>
        <taxon>Aculeata</taxon>
        <taxon>Formicoidea</taxon>
        <taxon>Formicidae</taxon>
        <taxon>Myrmicinae</taxon>
        <taxon>Temnothorax</taxon>
    </lineage>
</organism>
<evidence type="ECO:0000313" key="2">
    <source>
        <dbReference type="Proteomes" id="UP000310200"/>
    </source>
</evidence>
<reference evidence="1 2" key="1">
    <citation type="journal article" date="2019" name="Philos. Trans. R. Soc. Lond., B, Biol. Sci.">
        <title>Ant behaviour and brain gene expression of defending hosts depend on the ecological success of the intruding social parasite.</title>
        <authorList>
            <person name="Kaur R."/>
            <person name="Stoldt M."/>
            <person name="Jongepier E."/>
            <person name="Feldmeyer B."/>
            <person name="Menzel F."/>
            <person name="Bornberg-Bauer E."/>
            <person name="Foitzik S."/>
        </authorList>
    </citation>
    <scope>NUCLEOTIDE SEQUENCE [LARGE SCALE GENOMIC DNA]</scope>
    <source>
        <tissue evidence="1">Whole body</tissue>
    </source>
</reference>
<gene>
    <name evidence="1" type="ORF">DBV15_10581</name>
</gene>
<dbReference type="AlphaFoldDB" id="A0A4S2JMR0"/>
<sequence length="194" mass="21280">MRFIESAARRGKISDLIMSVPILLPALLPTSFPRVATRRLALSAIDRHVRPDGRWNAATPKFGLITEKTNNFMMRPRLPIKGAAHNMDDKSILNGLSIRFHFTAELADVFSQRGKTCGVAPFRKLVKNQTRIVDVNEGMSAVVDPGRGRGIQQICSLTSGLARSTGSKEGEENLDDTTEQKNLSATCTLAVFAE</sequence>
<dbReference type="Proteomes" id="UP000310200">
    <property type="component" value="Unassembled WGS sequence"/>
</dbReference>
<dbReference type="EMBL" id="QBLH01003537">
    <property type="protein sequence ID" value="TGZ37465.1"/>
    <property type="molecule type" value="Genomic_DNA"/>
</dbReference>
<evidence type="ECO:0000313" key="1">
    <source>
        <dbReference type="EMBL" id="TGZ37465.1"/>
    </source>
</evidence>
<keyword evidence="2" id="KW-1185">Reference proteome</keyword>
<comment type="caution">
    <text evidence="1">The sequence shown here is derived from an EMBL/GenBank/DDBJ whole genome shotgun (WGS) entry which is preliminary data.</text>
</comment>
<accession>A0A4S2JMR0</accession>
<name>A0A4S2JMR0_9HYME</name>
<protein>
    <submittedName>
        <fullName evidence="1">Uncharacterized protein</fullName>
    </submittedName>
</protein>